<feature type="transmembrane region" description="Helical" evidence="4">
    <location>
        <begin position="252"/>
        <end position="271"/>
    </location>
</feature>
<feature type="region of interest" description="Disordered" evidence="3">
    <location>
        <begin position="80"/>
        <end position="102"/>
    </location>
</feature>
<dbReference type="GO" id="GO:0008381">
    <property type="term" value="F:mechanosensitive monoatomic ion channel activity"/>
    <property type="evidence" value="ECO:0007669"/>
    <property type="project" value="TreeGrafter"/>
</dbReference>
<dbReference type="GO" id="GO:0005886">
    <property type="term" value="C:plasma membrane"/>
    <property type="evidence" value="ECO:0007669"/>
    <property type="project" value="TreeGrafter"/>
</dbReference>
<evidence type="ECO:0000259" key="5">
    <source>
        <dbReference type="Pfam" id="PF00924"/>
    </source>
</evidence>
<feature type="transmembrane region" description="Helical" evidence="4">
    <location>
        <begin position="171"/>
        <end position="196"/>
    </location>
</feature>
<protein>
    <recommendedName>
        <fullName evidence="5">Mechanosensitive ion channel MscS domain-containing protein</fullName>
    </recommendedName>
</protein>
<dbReference type="PANTHER" id="PTHR31618">
    <property type="entry name" value="MECHANOSENSITIVE ION CHANNEL PROTEIN 5"/>
    <property type="match status" value="1"/>
</dbReference>
<name>A0A7S2RF33_9STRA</name>
<feature type="region of interest" description="Disordered" evidence="3">
    <location>
        <begin position="1"/>
        <end position="65"/>
    </location>
</feature>
<dbReference type="GO" id="GO:0006820">
    <property type="term" value="P:monoatomic anion transport"/>
    <property type="evidence" value="ECO:0007669"/>
    <property type="project" value="TreeGrafter"/>
</dbReference>
<keyword evidence="4" id="KW-1133">Transmembrane helix</keyword>
<feature type="domain" description="Mechanosensitive ion channel MscS" evidence="5">
    <location>
        <begin position="556"/>
        <end position="618"/>
    </location>
</feature>
<comment type="subcellular location">
    <subcellularLocation>
        <location evidence="1">Membrane</location>
        <topology evidence="1">Multi-pass membrane protein</topology>
    </subcellularLocation>
</comment>
<dbReference type="InterPro" id="IPR016688">
    <property type="entry name" value="MscS-like_plants/fungi"/>
</dbReference>
<feature type="transmembrane region" description="Helical" evidence="4">
    <location>
        <begin position="208"/>
        <end position="231"/>
    </location>
</feature>
<feature type="transmembrane region" description="Helical" evidence="4">
    <location>
        <begin position="140"/>
        <end position="162"/>
    </location>
</feature>
<dbReference type="PANTHER" id="PTHR31618:SF1">
    <property type="entry name" value="EF-HAND DOMAIN-CONTAINING PROTEIN"/>
    <property type="match status" value="1"/>
</dbReference>
<organism evidence="6">
    <name type="scientific">Mucochytrium quahogii</name>
    <dbReference type="NCBI Taxonomy" id="96639"/>
    <lineage>
        <taxon>Eukaryota</taxon>
        <taxon>Sar</taxon>
        <taxon>Stramenopiles</taxon>
        <taxon>Bigyra</taxon>
        <taxon>Labyrinthulomycetes</taxon>
        <taxon>Thraustochytrida</taxon>
        <taxon>Thraustochytriidae</taxon>
        <taxon>Mucochytrium</taxon>
    </lineage>
</organism>
<proteinExistence type="inferred from homology"/>
<dbReference type="AlphaFoldDB" id="A0A7S2RF33"/>
<feature type="transmembrane region" description="Helical" evidence="4">
    <location>
        <begin position="530"/>
        <end position="549"/>
    </location>
</feature>
<keyword evidence="4" id="KW-0472">Membrane</keyword>
<gene>
    <name evidence="6" type="ORF">QSP1433_LOCUS2689</name>
</gene>
<feature type="transmembrane region" description="Helical" evidence="4">
    <location>
        <begin position="506"/>
        <end position="524"/>
    </location>
</feature>
<dbReference type="InterPro" id="IPR006685">
    <property type="entry name" value="MscS_channel_2nd"/>
</dbReference>
<dbReference type="InterPro" id="IPR010920">
    <property type="entry name" value="LSM_dom_sf"/>
</dbReference>
<reference evidence="6" key="1">
    <citation type="submission" date="2021-01" db="EMBL/GenBank/DDBJ databases">
        <authorList>
            <person name="Corre E."/>
            <person name="Pelletier E."/>
            <person name="Niang G."/>
            <person name="Scheremetjew M."/>
            <person name="Finn R."/>
            <person name="Kale V."/>
            <person name="Holt S."/>
            <person name="Cochrane G."/>
            <person name="Meng A."/>
            <person name="Brown T."/>
            <person name="Cohen L."/>
        </authorList>
    </citation>
    <scope>NUCLEOTIDE SEQUENCE</scope>
    <source>
        <strain evidence="6">NY070348D</strain>
    </source>
</reference>
<keyword evidence="4" id="KW-0812">Transmembrane</keyword>
<evidence type="ECO:0000256" key="1">
    <source>
        <dbReference type="ARBA" id="ARBA00004141"/>
    </source>
</evidence>
<dbReference type="Pfam" id="PF00924">
    <property type="entry name" value="MS_channel_2nd"/>
    <property type="match status" value="1"/>
</dbReference>
<sequence>MKMQEPSGAGEQLDGSGPPPKFSRGLSRRQKQETSMMDLAGLGLEKPSLMQVDEEPSAVDETKIRVSDVGDDDLGAKLTIEPLVADPPESGHSRRRSKGRSRFGIESKRSNAAYSTVQDDEVYSCKENMCFFCTTSILPYMFNIIALLLGLVFLFVAVYFVLKEDYAHSNIWFVVAIVFVSCPVTSILLWGFAYLLSLASVNEAASKIYYYFIGVKPILWRVVTAAFWLGGGIGFFPDSSHSGSPWFQVRNLIVLWMSGCGMHAVGIMFRMNFTQSFATKSYFNRIMQSLQVEYCLVSMLGFQPTPLFVYLLKNGMRYDEDTIGPMLLQRLVLYVHEHRVDGTTLPTGFRHVVPFSEADQNYQKRFSKRLFAHIYYLCSKIELYGGAENIKKVDPNRTFRKNVNTSGSSDIISINRGDDSCSSGSNLLSVGSRKRKISKEDFVELFRKVFEKAHVDAGQMWEELAKDEGVTELSERRFQEGIVQLFLERGKISSTIRSTTAVLQSLDVYVIVFSSIFAIFIALWIYQVSIVQVVVPLSSLFVGFAFIFGESMKNSFQSIIFIFVIRPYEVSDMVMINDERYEVMAINLLAVQLRRWDNVISMMEHRQLWATQIFNLSKSGKFGFVQKIDIDISCVTEEFLEAMRKDIKEYLRKHPDRFTGEFNFQARDFVSPLKIRCSNFVEQCYNSSDLGRSNLSRSAYLTEVCRMLERRKVKYSAALSGELFSSNPM</sequence>
<evidence type="ECO:0000256" key="2">
    <source>
        <dbReference type="ARBA" id="ARBA00008017"/>
    </source>
</evidence>
<comment type="similarity">
    <text evidence="2">Belongs to the MscS (TC 1.A.23) family.</text>
</comment>
<evidence type="ECO:0000256" key="3">
    <source>
        <dbReference type="SAM" id="MobiDB-lite"/>
    </source>
</evidence>
<dbReference type="SUPFAM" id="SSF50182">
    <property type="entry name" value="Sm-like ribonucleoproteins"/>
    <property type="match status" value="1"/>
</dbReference>
<dbReference type="EMBL" id="HBHK01004478">
    <property type="protein sequence ID" value="CAD9669083.1"/>
    <property type="molecule type" value="Transcribed_RNA"/>
</dbReference>
<accession>A0A7S2RF33</accession>
<evidence type="ECO:0000256" key="4">
    <source>
        <dbReference type="SAM" id="Phobius"/>
    </source>
</evidence>
<evidence type="ECO:0000313" key="6">
    <source>
        <dbReference type="EMBL" id="CAD9669083.1"/>
    </source>
</evidence>